<protein>
    <submittedName>
        <fullName evidence="1">Uncharacterized protein</fullName>
    </submittedName>
</protein>
<dbReference type="Proteomes" id="UP000617145">
    <property type="component" value="Unassembled WGS sequence"/>
</dbReference>
<organism evidence="1 2">
    <name type="scientific">Salipiger pallidus</name>
    <dbReference type="NCBI Taxonomy" id="1775170"/>
    <lineage>
        <taxon>Bacteria</taxon>
        <taxon>Pseudomonadati</taxon>
        <taxon>Pseudomonadota</taxon>
        <taxon>Alphaproteobacteria</taxon>
        <taxon>Rhodobacterales</taxon>
        <taxon>Roseobacteraceae</taxon>
        <taxon>Salipiger</taxon>
    </lineage>
</organism>
<reference evidence="1" key="2">
    <citation type="submission" date="2020-09" db="EMBL/GenBank/DDBJ databases">
        <authorList>
            <person name="Sun Q."/>
            <person name="Zhou Y."/>
        </authorList>
    </citation>
    <scope>NUCLEOTIDE SEQUENCE</scope>
    <source>
        <strain evidence="1">CGMCC 1.15762</strain>
    </source>
</reference>
<dbReference type="EMBL" id="BMJV01000001">
    <property type="protein sequence ID" value="GGG58501.1"/>
    <property type="molecule type" value="Genomic_DNA"/>
</dbReference>
<evidence type="ECO:0000313" key="1">
    <source>
        <dbReference type="EMBL" id="GGG58501.1"/>
    </source>
</evidence>
<name>A0A8J2ZFJ5_9RHOB</name>
<dbReference type="RefSeq" id="WP_188787649.1">
    <property type="nucleotide sequence ID" value="NZ_BMJV01000001.1"/>
</dbReference>
<accession>A0A8J2ZFJ5</accession>
<comment type="caution">
    <text evidence="1">The sequence shown here is derived from an EMBL/GenBank/DDBJ whole genome shotgun (WGS) entry which is preliminary data.</text>
</comment>
<keyword evidence="2" id="KW-1185">Reference proteome</keyword>
<evidence type="ECO:0000313" key="2">
    <source>
        <dbReference type="Proteomes" id="UP000617145"/>
    </source>
</evidence>
<gene>
    <name evidence="1" type="ORF">GCM10011415_00370</name>
</gene>
<dbReference type="AlphaFoldDB" id="A0A8J2ZFJ5"/>
<reference evidence="1" key="1">
    <citation type="journal article" date="2014" name="Int. J. Syst. Evol. Microbiol.">
        <title>Complete genome sequence of Corynebacterium casei LMG S-19264T (=DSM 44701T), isolated from a smear-ripened cheese.</title>
        <authorList>
            <consortium name="US DOE Joint Genome Institute (JGI-PGF)"/>
            <person name="Walter F."/>
            <person name="Albersmeier A."/>
            <person name="Kalinowski J."/>
            <person name="Ruckert C."/>
        </authorList>
    </citation>
    <scope>NUCLEOTIDE SEQUENCE</scope>
    <source>
        <strain evidence="1">CGMCC 1.15762</strain>
    </source>
</reference>
<sequence length="228" mass="25077">MKQKDFKSSAGDAAVIWIAPMSIELQLGSKWPVGRERLRRLSRFLPRPLLNPLRPGIRKAEPFAIPTRFFGAATPVEDTQRYALLADLQAHRDDPRGSLWHAQMMDALSRKGEARYKTTAFRSEDEILGFLGGTMPDLFDSIRTRGFDAAETGFESSAVIGPGGRLVKTGSGNHRFCIARLIELDRFPVTIVGADEGWLDETFPGGYDAQAVLTALPAIAEAHSGRGH</sequence>
<proteinExistence type="predicted"/>